<accession>A0ABS3YX14</accession>
<dbReference type="EMBL" id="JAGHKO010000004">
    <property type="protein sequence ID" value="MBO9202433.1"/>
    <property type="molecule type" value="Genomic_DNA"/>
</dbReference>
<protein>
    <submittedName>
        <fullName evidence="2">Uncharacterized protein</fullName>
    </submittedName>
</protein>
<proteinExistence type="predicted"/>
<feature type="chain" id="PRO_5045953227" evidence="1">
    <location>
        <begin position="19"/>
        <end position="163"/>
    </location>
</feature>
<name>A0ABS3YX14_9BACT</name>
<dbReference type="Proteomes" id="UP000677244">
    <property type="component" value="Unassembled WGS sequence"/>
</dbReference>
<feature type="signal peptide" evidence="1">
    <location>
        <begin position="1"/>
        <end position="18"/>
    </location>
</feature>
<evidence type="ECO:0000313" key="3">
    <source>
        <dbReference type="Proteomes" id="UP000677244"/>
    </source>
</evidence>
<gene>
    <name evidence="2" type="ORF">J7I42_19255</name>
</gene>
<evidence type="ECO:0000256" key="1">
    <source>
        <dbReference type="SAM" id="SignalP"/>
    </source>
</evidence>
<organism evidence="2 3">
    <name type="scientific">Niastella soli</name>
    <dbReference type="NCBI Taxonomy" id="2821487"/>
    <lineage>
        <taxon>Bacteria</taxon>
        <taxon>Pseudomonadati</taxon>
        <taxon>Bacteroidota</taxon>
        <taxon>Chitinophagia</taxon>
        <taxon>Chitinophagales</taxon>
        <taxon>Chitinophagaceae</taxon>
        <taxon>Niastella</taxon>
    </lineage>
</organism>
<comment type="caution">
    <text evidence="2">The sequence shown here is derived from an EMBL/GenBank/DDBJ whole genome shotgun (WGS) entry which is preliminary data.</text>
</comment>
<sequence length="163" mass="18197">MKLITITTLILFSLQATAQNKPLSLTTSQLSVKQIDSLAASIDTTNGLRTAITDGYQTPKGKRKPKTSFSDTYYAKPATLQLCKVEHGESLLIEYFYFYNDSLVLVSTSTWTKDGQVVQSGRYYFSNGVLFSKKEEGSPLSKPEAFLQHAALYLKDVKTMFIN</sequence>
<dbReference type="RefSeq" id="WP_209140479.1">
    <property type="nucleotide sequence ID" value="NZ_JAGHKO010000004.1"/>
</dbReference>
<keyword evidence="1" id="KW-0732">Signal</keyword>
<evidence type="ECO:0000313" key="2">
    <source>
        <dbReference type="EMBL" id="MBO9202433.1"/>
    </source>
</evidence>
<keyword evidence="3" id="KW-1185">Reference proteome</keyword>
<reference evidence="2 3" key="1">
    <citation type="submission" date="2021-03" db="EMBL/GenBank/DDBJ databases">
        <title>Assistant Professor.</title>
        <authorList>
            <person name="Huq M.A."/>
        </authorList>
    </citation>
    <scope>NUCLEOTIDE SEQUENCE [LARGE SCALE GENOMIC DNA]</scope>
    <source>
        <strain evidence="2 3">MAH-29</strain>
    </source>
</reference>